<dbReference type="Pfam" id="PF04938">
    <property type="entry name" value="SIP1"/>
    <property type="match status" value="1"/>
</dbReference>
<dbReference type="Proteomes" id="UP001190700">
    <property type="component" value="Unassembled WGS sequence"/>
</dbReference>
<gene>
    <name evidence="3" type="ORF">CYMTET_10164</name>
</gene>
<comment type="caution">
    <text evidence="3">The sequence shown here is derived from an EMBL/GenBank/DDBJ whole genome shotgun (WGS) entry which is preliminary data.</text>
</comment>
<dbReference type="PANTHER" id="PTHR12794:SF0">
    <property type="entry name" value="GEM-ASSOCIATED PROTEIN 2"/>
    <property type="match status" value="1"/>
</dbReference>
<accession>A0AAE0GR90</accession>
<evidence type="ECO:0008006" key="5">
    <source>
        <dbReference type="Google" id="ProtNLM"/>
    </source>
</evidence>
<dbReference type="GO" id="GO:0000387">
    <property type="term" value="P:spliceosomal snRNP assembly"/>
    <property type="evidence" value="ECO:0007669"/>
    <property type="project" value="InterPro"/>
</dbReference>
<dbReference type="InterPro" id="IPR035426">
    <property type="entry name" value="Gemin2/Brr1"/>
</dbReference>
<evidence type="ECO:0000256" key="1">
    <source>
        <dbReference type="ARBA" id="ARBA00025758"/>
    </source>
</evidence>
<feature type="compositionally biased region" description="Acidic residues" evidence="2">
    <location>
        <begin position="10"/>
        <end position="22"/>
    </location>
</feature>
<evidence type="ECO:0000313" key="3">
    <source>
        <dbReference type="EMBL" id="KAK3282081.1"/>
    </source>
</evidence>
<dbReference type="GO" id="GO:0005634">
    <property type="term" value="C:nucleus"/>
    <property type="evidence" value="ECO:0007669"/>
    <property type="project" value="TreeGrafter"/>
</dbReference>
<dbReference type="Gene3D" id="1.20.58.1070">
    <property type="match status" value="1"/>
</dbReference>
<dbReference type="EMBL" id="LGRX02003553">
    <property type="protein sequence ID" value="KAK3282081.1"/>
    <property type="molecule type" value="Genomic_DNA"/>
</dbReference>
<proteinExistence type="inferred from homology"/>
<name>A0AAE0GR90_9CHLO</name>
<feature type="compositionally biased region" description="Acidic residues" evidence="2">
    <location>
        <begin position="38"/>
        <end position="58"/>
    </location>
</feature>
<dbReference type="PANTHER" id="PTHR12794">
    <property type="entry name" value="GEMIN2"/>
    <property type="match status" value="1"/>
</dbReference>
<feature type="region of interest" description="Disordered" evidence="2">
    <location>
        <begin position="1"/>
        <end position="80"/>
    </location>
</feature>
<sequence length="333" mass="37236">MSRDFHTELDILEDDQNVEDPEAQFSEQGGYDDHHDEVDEEYNDEEFVNDYESDSSEDNDMRQQALPVSGAPEFSEGPPTSAEEYLRRVRWEAKQSPKVVRADIDPRLYEDKRTIYIPKETCPAPPATQADASWTADFISDFSSLRERLVRDPTWLSLKAPQHPPLPNLRDQVAWKTLILGHSAKRADVEHGHSAKRADVEHGSAESCSKNLAAEPTLVAEPVPEDHAPGRAPLLSLLAALDERSIARLLQLQPEWLSSARKLTAHHSLWLFALLAVVGTPVDADTSSSLREIVRFCSGRCQKLDAEDPEMMHLHMVSAIAGRHFGQGHGIVV</sequence>
<evidence type="ECO:0000256" key="2">
    <source>
        <dbReference type="SAM" id="MobiDB-lite"/>
    </source>
</evidence>
<dbReference type="AlphaFoldDB" id="A0AAE0GR90"/>
<keyword evidence="4" id="KW-1185">Reference proteome</keyword>
<evidence type="ECO:0000313" key="4">
    <source>
        <dbReference type="Proteomes" id="UP001190700"/>
    </source>
</evidence>
<comment type="similarity">
    <text evidence="1">Belongs to the gemin-2 family.</text>
</comment>
<reference evidence="3 4" key="1">
    <citation type="journal article" date="2015" name="Genome Biol. Evol.">
        <title>Comparative Genomics of a Bacterivorous Green Alga Reveals Evolutionary Causalities and Consequences of Phago-Mixotrophic Mode of Nutrition.</title>
        <authorList>
            <person name="Burns J.A."/>
            <person name="Paasch A."/>
            <person name="Narechania A."/>
            <person name="Kim E."/>
        </authorList>
    </citation>
    <scope>NUCLEOTIDE SEQUENCE [LARGE SCALE GENOMIC DNA]</scope>
    <source>
        <strain evidence="3 4">PLY_AMNH</strain>
    </source>
</reference>
<organism evidence="3 4">
    <name type="scientific">Cymbomonas tetramitiformis</name>
    <dbReference type="NCBI Taxonomy" id="36881"/>
    <lineage>
        <taxon>Eukaryota</taxon>
        <taxon>Viridiplantae</taxon>
        <taxon>Chlorophyta</taxon>
        <taxon>Pyramimonadophyceae</taxon>
        <taxon>Pyramimonadales</taxon>
        <taxon>Pyramimonadaceae</taxon>
        <taxon>Cymbomonas</taxon>
    </lineage>
</organism>
<dbReference type="GO" id="GO:0032797">
    <property type="term" value="C:SMN complex"/>
    <property type="evidence" value="ECO:0007669"/>
    <property type="project" value="TreeGrafter"/>
</dbReference>
<protein>
    <recommendedName>
        <fullName evidence="5">Gem-associated protein 2</fullName>
    </recommendedName>
</protein>